<reference evidence="2" key="1">
    <citation type="submission" date="2017-06" db="EMBL/GenBank/DDBJ databases">
        <authorList>
            <person name="Zhao X."/>
        </authorList>
    </citation>
    <scope>NUCLEOTIDE SEQUENCE [LARGE SCALE GENOMIC DNA]</scope>
</reference>
<evidence type="ECO:0000313" key="2">
    <source>
        <dbReference type="Proteomes" id="UP000223363"/>
    </source>
</evidence>
<name>A0A289YMD3_9CAUD</name>
<proteinExistence type="predicted"/>
<dbReference type="EMBL" id="MF285618">
    <property type="protein sequence ID" value="ATA65426.1"/>
    <property type="molecule type" value="Genomic_DNA"/>
</dbReference>
<sequence length="198" mass="22647">MKAFEDLTNKQYGRLTVVGLSGMSGHSRWKCICSCGVITYSCTGNLVSGRKQSCGCLKVEKARAQHKGTGKKKNGDYTWTAWYNLIYNRTFNAAEGNGIEQVDPRWLEYQNFKEDLGEKPGKGYYLHRIDANKPYNKDNCKWSKMPTGKRKVFYYNTKHKHPDTNETVAQLSRRLDISTGTIYGRLRRGLSILEAIEK</sequence>
<evidence type="ECO:0008006" key="3">
    <source>
        <dbReference type="Google" id="ProtNLM"/>
    </source>
</evidence>
<accession>A0A289YMD3</accession>
<gene>
    <name evidence="1" type="ORF">2050HW_00091</name>
</gene>
<dbReference type="Proteomes" id="UP000223363">
    <property type="component" value="Segment"/>
</dbReference>
<keyword evidence="2" id="KW-1185">Reference proteome</keyword>
<organism evidence="1 2">
    <name type="scientific">Serratia phage vB_SmaM_ 2050HW</name>
    <dbReference type="NCBI Taxonomy" id="2024252"/>
    <lineage>
        <taxon>Viruses</taxon>
        <taxon>Duplodnaviria</taxon>
        <taxon>Heunggongvirae</taxon>
        <taxon>Uroviricota</taxon>
        <taxon>Caudoviricetes</taxon>
        <taxon>Chimalliviridae</taxon>
        <taxon>Moabitevirus</taxon>
        <taxon>Moabitevirus mv2050HW</taxon>
    </lineage>
</organism>
<protein>
    <recommendedName>
        <fullName evidence="3">HNH endonuclease</fullName>
    </recommendedName>
</protein>
<evidence type="ECO:0000313" key="1">
    <source>
        <dbReference type="EMBL" id="ATA65426.1"/>
    </source>
</evidence>